<gene>
    <name evidence="3" type="ORF">DB31_7652</name>
</gene>
<sequence length="174" mass="17751">MTFKRMMALGAVAAALAFTGCQDRTRTEQELGTGGSGTPVQQPAGEQRPMDSTIPGSSNTIGGTPQDQTQPGIELGGTGATGGSGSMNDTGGTTHDTVVPPANDLDHGSSGSVHQPGTGDSLDTSGTGGSGMDMDTNTLPQDSLDEKNRDPSTLDQRNQLDDQENIGDTNTEAR</sequence>
<protein>
    <recommendedName>
        <fullName evidence="5">Lipoprotein</fullName>
    </recommendedName>
</protein>
<feature type="compositionally biased region" description="Gly residues" evidence="1">
    <location>
        <begin position="74"/>
        <end position="85"/>
    </location>
</feature>
<evidence type="ECO:0008006" key="5">
    <source>
        <dbReference type="Google" id="ProtNLM"/>
    </source>
</evidence>
<dbReference type="EMBL" id="JMCB01000006">
    <property type="protein sequence ID" value="KFE68415.1"/>
    <property type="molecule type" value="Genomic_DNA"/>
</dbReference>
<dbReference type="AlphaFoldDB" id="A0A085WL52"/>
<feature type="region of interest" description="Disordered" evidence="1">
    <location>
        <begin position="26"/>
        <end position="174"/>
    </location>
</feature>
<reference evidence="3 4" key="1">
    <citation type="submission" date="2014-04" db="EMBL/GenBank/DDBJ databases">
        <title>Genome assembly of Hyalangium minutum DSM 14724.</title>
        <authorList>
            <person name="Sharma G."/>
            <person name="Subramanian S."/>
        </authorList>
    </citation>
    <scope>NUCLEOTIDE SEQUENCE [LARGE SCALE GENOMIC DNA]</scope>
    <source>
        <strain evidence="3 4">DSM 14724</strain>
    </source>
</reference>
<evidence type="ECO:0000256" key="1">
    <source>
        <dbReference type="SAM" id="MobiDB-lite"/>
    </source>
</evidence>
<proteinExistence type="predicted"/>
<feature type="compositionally biased region" description="Polar residues" evidence="1">
    <location>
        <begin position="87"/>
        <end position="96"/>
    </location>
</feature>
<comment type="caution">
    <text evidence="3">The sequence shown here is derived from an EMBL/GenBank/DDBJ whole genome shotgun (WGS) entry which is preliminary data.</text>
</comment>
<evidence type="ECO:0000313" key="3">
    <source>
        <dbReference type="EMBL" id="KFE68415.1"/>
    </source>
</evidence>
<dbReference type="RefSeq" id="WP_052420056.1">
    <property type="nucleotide sequence ID" value="NZ_JMCB01000006.1"/>
</dbReference>
<name>A0A085WL52_9BACT</name>
<keyword evidence="2" id="KW-0732">Signal</keyword>
<dbReference type="STRING" id="394096.DB31_7652"/>
<organism evidence="3 4">
    <name type="scientific">Hyalangium minutum</name>
    <dbReference type="NCBI Taxonomy" id="394096"/>
    <lineage>
        <taxon>Bacteria</taxon>
        <taxon>Pseudomonadati</taxon>
        <taxon>Myxococcota</taxon>
        <taxon>Myxococcia</taxon>
        <taxon>Myxococcales</taxon>
        <taxon>Cystobacterineae</taxon>
        <taxon>Archangiaceae</taxon>
        <taxon>Hyalangium</taxon>
    </lineage>
</organism>
<dbReference type="PROSITE" id="PS51257">
    <property type="entry name" value="PROKAR_LIPOPROTEIN"/>
    <property type="match status" value="1"/>
</dbReference>
<evidence type="ECO:0000313" key="4">
    <source>
        <dbReference type="Proteomes" id="UP000028725"/>
    </source>
</evidence>
<accession>A0A085WL52</accession>
<feature type="signal peptide" evidence="2">
    <location>
        <begin position="1"/>
        <end position="17"/>
    </location>
</feature>
<dbReference type="Proteomes" id="UP000028725">
    <property type="component" value="Unassembled WGS sequence"/>
</dbReference>
<feature type="compositionally biased region" description="Polar residues" evidence="1">
    <location>
        <begin position="54"/>
        <end position="71"/>
    </location>
</feature>
<feature type="chain" id="PRO_5001799741" description="Lipoprotein" evidence="2">
    <location>
        <begin position="18"/>
        <end position="174"/>
    </location>
</feature>
<keyword evidence="4" id="KW-1185">Reference proteome</keyword>
<evidence type="ECO:0000256" key="2">
    <source>
        <dbReference type="SAM" id="SignalP"/>
    </source>
</evidence>